<dbReference type="RefSeq" id="WP_190255340.1">
    <property type="nucleotide sequence ID" value="NZ_JBHMED010000093.1"/>
</dbReference>
<dbReference type="Gene3D" id="3.30.60.230">
    <property type="entry name" value="Lsr2, dimerization domain"/>
    <property type="match status" value="1"/>
</dbReference>
<dbReference type="Pfam" id="PF11774">
    <property type="entry name" value="Lsr2"/>
    <property type="match status" value="1"/>
</dbReference>
<proteinExistence type="predicted"/>
<dbReference type="EMBL" id="BMPI01000054">
    <property type="protein sequence ID" value="GGM67015.1"/>
    <property type="molecule type" value="Genomic_DNA"/>
</dbReference>
<dbReference type="GO" id="GO:0016746">
    <property type="term" value="F:acyltransferase activity"/>
    <property type="evidence" value="ECO:0007669"/>
    <property type="project" value="InterPro"/>
</dbReference>
<evidence type="ECO:0000313" key="5">
    <source>
        <dbReference type="Proteomes" id="UP000642070"/>
    </source>
</evidence>
<evidence type="ECO:0000259" key="3">
    <source>
        <dbReference type="Pfam" id="PF23359"/>
    </source>
</evidence>
<reference evidence="4" key="1">
    <citation type="journal article" date="2014" name="Int. J. Syst. Evol. Microbiol.">
        <title>Complete genome sequence of Corynebacterium casei LMG S-19264T (=DSM 44701T), isolated from a smear-ripened cheese.</title>
        <authorList>
            <consortium name="US DOE Joint Genome Institute (JGI-PGF)"/>
            <person name="Walter F."/>
            <person name="Albersmeier A."/>
            <person name="Kalinowski J."/>
            <person name="Ruckert C."/>
        </authorList>
    </citation>
    <scope>NUCLEOTIDE SEQUENCE</scope>
    <source>
        <strain evidence="4">JCM 19831</strain>
    </source>
</reference>
<feature type="domain" description="Lsr2 DNA-binding" evidence="3">
    <location>
        <begin position="81"/>
        <end position="115"/>
    </location>
</feature>
<organism evidence="4 5">
    <name type="scientific">Dactylosporangium sucinum</name>
    <dbReference type="NCBI Taxonomy" id="1424081"/>
    <lineage>
        <taxon>Bacteria</taxon>
        <taxon>Bacillati</taxon>
        <taxon>Actinomycetota</taxon>
        <taxon>Actinomycetes</taxon>
        <taxon>Micromonosporales</taxon>
        <taxon>Micromonosporaceae</taxon>
        <taxon>Dactylosporangium</taxon>
    </lineage>
</organism>
<dbReference type="Gene3D" id="4.10.320.10">
    <property type="entry name" value="E3-binding domain"/>
    <property type="match status" value="1"/>
</dbReference>
<dbReference type="InterPro" id="IPR055370">
    <property type="entry name" value="Lsr2_DNA-bd"/>
</dbReference>
<protein>
    <submittedName>
        <fullName evidence="4">Lsr2 family protein</fullName>
    </submittedName>
</protein>
<keyword evidence="5" id="KW-1185">Reference proteome</keyword>
<dbReference type="Pfam" id="PF23359">
    <property type="entry name" value="Lsr2_DNA-bd"/>
    <property type="match status" value="1"/>
</dbReference>
<sequence>MARRVIHTLVDDLDGEPADESLAFEVDGVRYEIDLSTANAQQLREVLAPFVRAARKVGRGAVAGDGRGRTYLPERDSRRVSRARNQAIREWGQERGFDVSPRGRLSRELVARYRASAAPGKAS</sequence>
<dbReference type="GO" id="GO:0003677">
    <property type="term" value="F:DNA binding"/>
    <property type="evidence" value="ECO:0007669"/>
    <property type="project" value="UniProtKB-KW"/>
</dbReference>
<dbReference type="InterPro" id="IPR036625">
    <property type="entry name" value="E3-bd_dom_sf"/>
</dbReference>
<dbReference type="InterPro" id="IPR024412">
    <property type="entry name" value="Lsr2_dim_dom"/>
</dbReference>
<feature type="domain" description="Lsr2 dimerization" evidence="2">
    <location>
        <begin position="1"/>
        <end position="58"/>
    </location>
</feature>
<gene>
    <name evidence="4" type="ORF">GCM10007977_080830</name>
</gene>
<evidence type="ECO:0000259" key="2">
    <source>
        <dbReference type="Pfam" id="PF11774"/>
    </source>
</evidence>
<keyword evidence="1" id="KW-0238">DNA-binding</keyword>
<comment type="caution">
    <text evidence="4">The sequence shown here is derived from an EMBL/GenBank/DDBJ whole genome shotgun (WGS) entry which is preliminary data.</text>
</comment>
<accession>A0A917X523</accession>
<evidence type="ECO:0000256" key="1">
    <source>
        <dbReference type="ARBA" id="ARBA00023125"/>
    </source>
</evidence>
<name>A0A917X523_9ACTN</name>
<dbReference type="Proteomes" id="UP000642070">
    <property type="component" value="Unassembled WGS sequence"/>
</dbReference>
<evidence type="ECO:0000313" key="4">
    <source>
        <dbReference type="EMBL" id="GGM67015.1"/>
    </source>
</evidence>
<dbReference type="InterPro" id="IPR042261">
    <property type="entry name" value="Lsr2-like_dimerization"/>
</dbReference>
<reference evidence="4" key="2">
    <citation type="submission" date="2020-09" db="EMBL/GenBank/DDBJ databases">
        <authorList>
            <person name="Sun Q."/>
            <person name="Ohkuma M."/>
        </authorList>
    </citation>
    <scope>NUCLEOTIDE SEQUENCE</scope>
    <source>
        <strain evidence="4">JCM 19831</strain>
    </source>
</reference>
<dbReference type="AlphaFoldDB" id="A0A917X523"/>